<dbReference type="AlphaFoldDB" id="A0A1F5ZL33"/>
<dbReference type="STRING" id="1798382.A3D77_00520"/>
<evidence type="ECO:0000256" key="1">
    <source>
        <dbReference type="ARBA" id="ARBA00009981"/>
    </source>
</evidence>
<organism evidence="2 3">
    <name type="scientific">Candidatus Gottesmanbacteria bacterium RIFCSPHIGHO2_02_FULL_39_11</name>
    <dbReference type="NCBI Taxonomy" id="1798382"/>
    <lineage>
        <taxon>Bacteria</taxon>
        <taxon>Candidatus Gottesmaniibacteriota</taxon>
    </lineage>
</organism>
<gene>
    <name evidence="2" type="ORF">A3D77_00520</name>
</gene>
<accession>A0A1F5ZL33</accession>
<comment type="similarity">
    <text evidence="1">Belongs to the phD/YefM antitoxin family.</text>
</comment>
<dbReference type="Proteomes" id="UP000176923">
    <property type="component" value="Unassembled WGS sequence"/>
</dbReference>
<name>A0A1F5ZL33_9BACT</name>
<protein>
    <recommendedName>
        <fullName evidence="4">Antitoxin</fullName>
    </recommendedName>
</protein>
<reference evidence="2 3" key="1">
    <citation type="journal article" date="2016" name="Nat. Commun.">
        <title>Thousands of microbial genomes shed light on interconnected biogeochemical processes in an aquifer system.</title>
        <authorList>
            <person name="Anantharaman K."/>
            <person name="Brown C.T."/>
            <person name="Hug L.A."/>
            <person name="Sharon I."/>
            <person name="Castelle C.J."/>
            <person name="Probst A.J."/>
            <person name="Thomas B.C."/>
            <person name="Singh A."/>
            <person name="Wilkins M.J."/>
            <person name="Karaoz U."/>
            <person name="Brodie E.L."/>
            <person name="Williams K.H."/>
            <person name="Hubbard S.S."/>
            <person name="Banfield J.F."/>
        </authorList>
    </citation>
    <scope>NUCLEOTIDE SEQUENCE [LARGE SCALE GENOMIC DNA]</scope>
</reference>
<comment type="caution">
    <text evidence="2">The sequence shown here is derived from an EMBL/GenBank/DDBJ whole genome shotgun (WGS) entry which is preliminary data.</text>
</comment>
<evidence type="ECO:0000313" key="3">
    <source>
        <dbReference type="Proteomes" id="UP000176923"/>
    </source>
</evidence>
<evidence type="ECO:0000313" key="2">
    <source>
        <dbReference type="EMBL" id="OGG13190.1"/>
    </source>
</evidence>
<dbReference type="SUPFAM" id="SSF143120">
    <property type="entry name" value="YefM-like"/>
    <property type="match status" value="1"/>
</dbReference>
<proteinExistence type="inferred from homology"/>
<evidence type="ECO:0008006" key="4">
    <source>
        <dbReference type="Google" id="ProtNLM"/>
    </source>
</evidence>
<sequence length="90" mass="10417">MITNPNQISSISDLRFKTKSVLKKSKDAPVFLFNRTVPEGVLLSLEKYQEMTDAMEDYFLSLKSESFESEDKKKVEWVPLEEVKTILAKK</sequence>
<dbReference type="InterPro" id="IPR036165">
    <property type="entry name" value="YefM-like_sf"/>
</dbReference>
<dbReference type="EMBL" id="MFJL01000039">
    <property type="protein sequence ID" value="OGG13190.1"/>
    <property type="molecule type" value="Genomic_DNA"/>
</dbReference>